<dbReference type="PANTHER" id="PTHR34583">
    <property type="entry name" value="ANTIPORTER SUBUNIT MNHC2-RELATED"/>
    <property type="match status" value="1"/>
</dbReference>
<evidence type="ECO:0000313" key="8">
    <source>
        <dbReference type="EMBL" id="AHK79996.1"/>
    </source>
</evidence>
<evidence type="ECO:0000256" key="6">
    <source>
        <dbReference type="ARBA" id="ARBA00023136"/>
    </source>
</evidence>
<keyword evidence="3" id="KW-1003">Cell membrane</keyword>
<evidence type="ECO:0000256" key="2">
    <source>
        <dbReference type="ARBA" id="ARBA00010388"/>
    </source>
</evidence>
<reference evidence="8 9" key="1">
    <citation type="journal article" date="2014" name="J Genomics">
        <title>Draft Genome Sequence of the Extremely Halophilic Phototrophic Purple Sulfur Bacterium Halorhodospira halochloris.</title>
        <authorList>
            <person name="Singh K.S."/>
            <person name="Kirksey J."/>
            <person name="Hoff W.D."/>
            <person name="Deole R."/>
        </authorList>
    </citation>
    <scope>NUCLEOTIDE SEQUENCE [LARGE SCALE GENOMIC DNA]</scope>
    <source>
        <strain evidence="8 9">A</strain>
    </source>
</reference>
<name>W8KWQ1_9GAMM</name>
<sequence>MTMITENLVGEIYLVCGALLFVLGVHALVVRPHLLVKVLAVNIMGSGVFMVLLTAASGPDLIDPVPHALVITGIVVAVCASAVALALMLKVRAATGQARLPSEAPED</sequence>
<feature type="transmembrane region" description="Helical" evidence="7">
    <location>
        <begin position="68"/>
        <end position="89"/>
    </location>
</feature>
<protein>
    <submittedName>
        <fullName evidence="8">NADH-ubiquinone oxidoreductase chain 4L</fullName>
    </submittedName>
</protein>
<gene>
    <name evidence="8" type="ORF">M911_13475</name>
</gene>
<evidence type="ECO:0000256" key="4">
    <source>
        <dbReference type="ARBA" id="ARBA00022692"/>
    </source>
</evidence>
<dbReference type="InterPro" id="IPR050601">
    <property type="entry name" value="CPA3_antiporter_subunitC"/>
</dbReference>
<dbReference type="PATRIC" id="fig|1354791.3.peg.3182"/>
<evidence type="ECO:0000256" key="7">
    <source>
        <dbReference type="SAM" id="Phobius"/>
    </source>
</evidence>
<dbReference type="Proteomes" id="UP000019442">
    <property type="component" value="Chromosome"/>
</dbReference>
<dbReference type="InterPro" id="IPR039428">
    <property type="entry name" value="NUOK/Mnh_C1-like"/>
</dbReference>
<evidence type="ECO:0000313" key="9">
    <source>
        <dbReference type="Proteomes" id="UP000019442"/>
    </source>
</evidence>
<dbReference type="Gene3D" id="1.10.287.3510">
    <property type="match status" value="1"/>
</dbReference>
<feature type="transmembrane region" description="Helical" evidence="7">
    <location>
        <begin position="12"/>
        <end position="29"/>
    </location>
</feature>
<dbReference type="EMBL" id="CP007268">
    <property type="protein sequence ID" value="AHK79996.1"/>
    <property type="molecule type" value="Genomic_DNA"/>
</dbReference>
<comment type="similarity">
    <text evidence="2">Belongs to the CPA3 antiporters (TC 2.A.63) subunit C family.</text>
</comment>
<dbReference type="Pfam" id="PF00420">
    <property type="entry name" value="Oxidored_q2"/>
    <property type="match status" value="1"/>
</dbReference>
<dbReference type="PANTHER" id="PTHR34583:SF2">
    <property type="entry name" value="ANTIPORTER SUBUNIT MNHC2-RELATED"/>
    <property type="match status" value="1"/>
</dbReference>
<dbReference type="AlphaFoldDB" id="W8KWQ1"/>
<reference evidence="9" key="2">
    <citation type="submission" date="2014-02" db="EMBL/GenBank/DDBJ databases">
        <title>Draft Genome Sequence of extremely halophilic bacteria Halorhodospira halochloris.</title>
        <authorList>
            <person name="Singh K.S."/>
        </authorList>
    </citation>
    <scope>NUCLEOTIDE SEQUENCE [LARGE SCALE GENOMIC DNA]</scope>
    <source>
        <strain evidence="9">A</strain>
    </source>
</reference>
<proteinExistence type="inferred from homology"/>
<organism evidence="8 9">
    <name type="scientific">Ectothiorhodospira haloalkaliphila</name>
    <dbReference type="NCBI Taxonomy" id="421628"/>
    <lineage>
        <taxon>Bacteria</taxon>
        <taxon>Pseudomonadati</taxon>
        <taxon>Pseudomonadota</taxon>
        <taxon>Gammaproteobacteria</taxon>
        <taxon>Chromatiales</taxon>
        <taxon>Ectothiorhodospiraceae</taxon>
        <taxon>Ectothiorhodospira</taxon>
    </lineage>
</organism>
<evidence type="ECO:0000256" key="3">
    <source>
        <dbReference type="ARBA" id="ARBA00022475"/>
    </source>
</evidence>
<feature type="transmembrane region" description="Helical" evidence="7">
    <location>
        <begin position="34"/>
        <end position="56"/>
    </location>
</feature>
<dbReference type="GO" id="GO:0005886">
    <property type="term" value="C:plasma membrane"/>
    <property type="evidence" value="ECO:0007669"/>
    <property type="project" value="UniProtKB-SubCell"/>
</dbReference>
<dbReference type="KEGG" id="hhc:M911_13475"/>
<keyword evidence="8" id="KW-0830">Ubiquinone</keyword>
<evidence type="ECO:0000256" key="1">
    <source>
        <dbReference type="ARBA" id="ARBA00004651"/>
    </source>
</evidence>
<evidence type="ECO:0000256" key="5">
    <source>
        <dbReference type="ARBA" id="ARBA00022989"/>
    </source>
</evidence>
<comment type="subcellular location">
    <subcellularLocation>
        <location evidence="1">Cell membrane</location>
        <topology evidence="1">Multi-pass membrane protein</topology>
    </subcellularLocation>
</comment>
<accession>W8KWQ1</accession>
<keyword evidence="5 7" id="KW-1133">Transmembrane helix</keyword>
<keyword evidence="9" id="KW-1185">Reference proteome</keyword>
<dbReference type="HOGENOM" id="CLU_082058_4_0_6"/>
<keyword evidence="6 7" id="KW-0472">Membrane</keyword>
<keyword evidence="4 7" id="KW-0812">Transmembrane</keyword>